<dbReference type="RefSeq" id="WP_346121740.1">
    <property type="nucleotide sequence ID" value="NZ_BAAAXC010000012.1"/>
</dbReference>
<feature type="compositionally biased region" description="Basic and acidic residues" evidence="1">
    <location>
        <begin position="762"/>
        <end position="778"/>
    </location>
</feature>
<feature type="domain" description="AAA+ ATPase" evidence="2">
    <location>
        <begin position="195"/>
        <end position="317"/>
    </location>
</feature>
<organism evidence="3 4">
    <name type="scientific">Nonomuraea roseola</name>
    <dbReference type="NCBI Taxonomy" id="46179"/>
    <lineage>
        <taxon>Bacteria</taxon>
        <taxon>Bacillati</taxon>
        <taxon>Actinomycetota</taxon>
        <taxon>Actinomycetes</taxon>
        <taxon>Streptosporangiales</taxon>
        <taxon>Streptosporangiaceae</taxon>
        <taxon>Nonomuraea</taxon>
    </lineage>
</organism>
<gene>
    <name evidence="3" type="ORF">ACFFRN_39490</name>
</gene>
<dbReference type="SMART" id="SM00382">
    <property type="entry name" value="AAA"/>
    <property type="match status" value="1"/>
</dbReference>
<sequence length="807" mass="91740">MLQWESLSDLDVEVLVRDLFAAEWKTHVESFRRGPDGGIDLRVLGPTDPPLSLTQHQEILAQVKHYPDANLSRLRTAFKAEARRSIVKRSGIKYIAVTTAKMSVDAKSKIAALFNPPLDLANIYGREDLEALLVRHEKVKLEHLRLWLTDTTTLRAVLHGREHKFREYLMQQIERQAPLLVPTRHFEQARTILQHEGCVIVAGPPGVGKTSTALLLAALMIKEGRQLIVANDSLDDAERLMDRSLPQALFYDDFLGSSLHTAFFSGKNEDKRLARLVEEAGEGGDLRIILTTREYVLAAARQVHPRLSERRIDLTRLIIDASELDMHERAEILYRHIYFSDWKSVLDAGSPDRWIKILRHPLYNPRLISLYTKAYRPMPGAPSELRDEFVKGLTRAFEDPTELWRNVYDDHLSAWQRNLLLTVITIPYYANVDDLIEITSSWSQSVGLAQKTTSEWKRELRVLDGDFLSMYTRDSDTMAQVSNASIATYIFYRLSRDLPSILAILRSAVIFEQVQNVWSIVGASFDEQLREAWLDDEAREVVGSAPPRVYSTRERDLLRDAFRDAMLETLAVGYYSYHPSLGTRARRWELISSSNIARRLPIILHICSSLKIWDDQLTYAAMHEFVSSLRHLSGSSDDVLEAIQEIREDYPDLPLVAEMDAAAERFFFEQLSDGSSFSYAVRFLHLIGASDRVAGLAQQLRDAIRAYAFDRRLLDYAVRWDEELEYGAFAEAAELIGADVQVELAALKAALTDAYRRSTRKSARDEGLASPRVHEKQGPTRTDQGDTSLPAARLAARTYFGKKRAGP</sequence>
<reference evidence="3 4" key="1">
    <citation type="submission" date="2024-09" db="EMBL/GenBank/DDBJ databases">
        <authorList>
            <person name="Sun Q."/>
            <person name="Mori K."/>
        </authorList>
    </citation>
    <scope>NUCLEOTIDE SEQUENCE [LARGE SCALE GENOMIC DNA]</scope>
    <source>
        <strain evidence="3 4">JCM 3323</strain>
    </source>
</reference>
<accession>A0ABV5QC58</accession>
<dbReference type="InterPro" id="IPR049050">
    <property type="entry name" value="nSTAND3"/>
</dbReference>
<dbReference type="EMBL" id="JBHMCE010000015">
    <property type="protein sequence ID" value="MFB9532724.1"/>
    <property type="molecule type" value="Genomic_DNA"/>
</dbReference>
<dbReference type="Proteomes" id="UP001589646">
    <property type="component" value="Unassembled WGS sequence"/>
</dbReference>
<evidence type="ECO:0000313" key="3">
    <source>
        <dbReference type="EMBL" id="MFB9532724.1"/>
    </source>
</evidence>
<evidence type="ECO:0000259" key="2">
    <source>
        <dbReference type="SMART" id="SM00382"/>
    </source>
</evidence>
<evidence type="ECO:0000256" key="1">
    <source>
        <dbReference type="SAM" id="MobiDB-lite"/>
    </source>
</evidence>
<protein>
    <recommendedName>
        <fullName evidence="2">AAA+ ATPase domain-containing protein</fullName>
    </recommendedName>
</protein>
<dbReference type="InterPro" id="IPR003593">
    <property type="entry name" value="AAA+_ATPase"/>
</dbReference>
<feature type="region of interest" description="Disordered" evidence="1">
    <location>
        <begin position="761"/>
        <end position="791"/>
    </location>
</feature>
<proteinExistence type="predicted"/>
<keyword evidence="4" id="KW-1185">Reference proteome</keyword>
<comment type="caution">
    <text evidence="3">The sequence shown here is derived from an EMBL/GenBank/DDBJ whole genome shotgun (WGS) entry which is preliminary data.</text>
</comment>
<dbReference type="InterPro" id="IPR027417">
    <property type="entry name" value="P-loop_NTPase"/>
</dbReference>
<dbReference type="Pfam" id="PF20720">
    <property type="entry name" value="nSTAND3"/>
    <property type="match status" value="1"/>
</dbReference>
<evidence type="ECO:0000313" key="4">
    <source>
        <dbReference type="Proteomes" id="UP001589646"/>
    </source>
</evidence>
<dbReference type="Gene3D" id="3.40.50.300">
    <property type="entry name" value="P-loop containing nucleotide triphosphate hydrolases"/>
    <property type="match status" value="1"/>
</dbReference>
<name>A0ABV5QC58_9ACTN</name>
<dbReference type="SUPFAM" id="SSF52540">
    <property type="entry name" value="P-loop containing nucleoside triphosphate hydrolases"/>
    <property type="match status" value="1"/>
</dbReference>